<gene>
    <name evidence="10" type="ORF">BDK89_4275</name>
</gene>
<evidence type="ECO:0000256" key="1">
    <source>
        <dbReference type="ARBA" id="ARBA00004651"/>
    </source>
</evidence>
<dbReference type="InterPro" id="IPR036721">
    <property type="entry name" value="RCK_C_sf"/>
</dbReference>
<evidence type="ECO:0000256" key="4">
    <source>
        <dbReference type="ARBA" id="ARBA00022475"/>
    </source>
</evidence>
<comment type="similarity">
    <text evidence="2">Belongs to the AAE transporter (TC 2.A.81) family.</text>
</comment>
<evidence type="ECO:0000256" key="8">
    <source>
        <dbReference type="SAM" id="Phobius"/>
    </source>
</evidence>
<keyword evidence="5 8" id="KW-0812">Transmembrane</keyword>
<feature type="transmembrane region" description="Helical" evidence="8">
    <location>
        <begin position="426"/>
        <end position="444"/>
    </location>
</feature>
<dbReference type="PANTHER" id="PTHR30445:SF3">
    <property type="entry name" value="TRANSPORT PROTEIN YIDE-RELATED"/>
    <property type="match status" value="1"/>
</dbReference>
<dbReference type="AlphaFoldDB" id="A0A4R7I6Z0"/>
<comment type="subcellular location">
    <subcellularLocation>
        <location evidence="1">Cell membrane</location>
        <topology evidence="1">Multi-pass membrane protein</topology>
    </subcellularLocation>
</comment>
<organism evidence="10 11">
    <name type="scientific">Ilumatobacter fluminis</name>
    <dbReference type="NCBI Taxonomy" id="467091"/>
    <lineage>
        <taxon>Bacteria</taxon>
        <taxon>Bacillati</taxon>
        <taxon>Actinomycetota</taxon>
        <taxon>Acidimicrobiia</taxon>
        <taxon>Acidimicrobiales</taxon>
        <taxon>Ilumatobacteraceae</taxon>
        <taxon>Ilumatobacter</taxon>
    </lineage>
</organism>
<dbReference type="Proteomes" id="UP000294558">
    <property type="component" value="Unassembled WGS sequence"/>
</dbReference>
<feature type="transmembrane region" description="Helical" evidence="8">
    <location>
        <begin position="361"/>
        <end position="381"/>
    </location>
</feature>
<dbReference type="GO" id="GO:0005886">
    <property type="term" value="C:plasma membrane"/>
    <property type="evidence" value="ECO:0007669"/>
    <property type="project" value="UniProtKB-SubCell"/>
</dbReference>
<dbReference type="InterPro" id="IPR050144">
    <property type="entry name" value="AAE_transporter"/>
</dbReference>
<evidence type="ECO:0000313" key="10">
    <source>
        <dbReference type="EMBL" id="TDT18646.1"/>
    </source>
</evidence>
<feature type="transmembrane region" description="Helical" evidence="8">
    <location>
        <begin position="387"/>
        <end position="405"/>
    </location>
</feature>
<feature type="transmembrane region" description="Helical" evidence="8">
    <location>
        <begin position="514"/>
        <end position="533"/>
    </location>
</feature>
<evidence type="ECO:0000256" key="2">
    <source>
        <dbReference type="ARBA" id="ARBA00009854"/>
    </source>
</evidence>
<keyword evidence="7 8" id="KW-0472">Membrane</keyword>
<accession>A0A4R7I6Z0</accession>
<keyword evidence="6 8" id="KW-1133">Transmembrane helix</keyword>
<keyword evidence="11" id="KW-1185">Reference proteome</keyword>
<keyword evidence="3" id="KW-0813">Transport</keyword>
<dbReference type="PROSITE" id="PS51202">
    <property type="entry name" value="RCK_C"/>
    <property type="match status" value="1"/>
</dbReference>
<dbReference type="InterPro" id="IPR006037">
    <property type="entry name" value="RCK_C"/>
</dbReference>
<dbReference type="Pfam" id="PF06826">
    <property type="entry name" value="Asp-Al_Ex"/>
    <property type="match status" value="2"/>
</dbReference>
<evidence type="ECO:0000259" key="9">
    <source>
        <dbReference type="PROSITE" id="PS51202"/>
    </source>
</evidence>
<dbReference type="EMBL" id="SOAU01000001">
    <property type="protein sequence ID" value="TDT18646.1"/>
    <property type="molecule type" value="Genomic_DNA"/>
</dbReference>
<protein>
    <submittedName>
        <fullName evidence="10">Putative transport protein</fullName>
    </submittedName>
</protein>
<feature type="domain" description="RCK C-terminal" evidence="9">
    <location>
        <begin position="269"/>
        <end position="351"/>
    </location>
</feature>
<feature type="transmembrane region" description="Helical" evidence="8">
    <location>
        <begin position="157"/>
        <end position="174"/>
    </location>
</feature>
<dbReference type="OrthoDB" id="9155749at2"/>
<evidence type="ECO:0000256" key="3">
    <source>
        <dbReference type="ARBA" id="ARBA00022448"/>
    </source>
</evidence>
<feature type="transmembrane region" description="Helical" evidence="8">
    <location>
        <begin position="456"/>
        <end position="477"/>
    </location>
</feature>
<dbReference type="Pfam" id="PF02080">
    <property type="entry name" value="TrkA_C"/>
    <property type="match status" value="1"/>
</dbReference>
<proteinExistence type="inferred from homology"/>
<dbReference type="PANTHER" id="PTHR30445">
    <property type="entry name" value="K(+)_H(+) ANTIPORTER SUBUNIT KHTT"/>
    <property type="match status" value="1"/>
</dbReference>
<reference evidence="10 11" key="1">
    <citation type="submission" date="2019-03" db="EMBL/GenBank/DDBJ databases">
        <title>Sequencing the genomes of 1000 actinobacteria strains.</title>
        <authorList>
            <person name="Klenk H.-P."/>
        </authorList>
    </citation>
    <scope>NUCLEOTIDE SEQUENCE [LARGE SCALE GENOMIC DNA]</scope>
    <source>
        <strain evidence="10 11">DSM 18936</strain>
    </source>
</reference>
<dbReference type="SUPFAM" id="SSF116726">
    <property type="entry name" value="TrkA C-terminal domain-like"/>
    <property type="match status" value="1"/>
</dbReference>
<feature type="transmembrane region" description="Helical" evidence="8">
    <location>
        <begin position="89"/>
        <end position="108"/>
    </location>
</feature>
<evidence type="ECO:0000256" key="5">
    <source>
        <dbReference type="ARBA" id="ARBA00022692"/>
    </source>
</evidence>
<name>A0A4R7I6Z0_9ACTN</name>
<dbReference type="GO" id="GO:0006813">
    <property type="term" value="P:potassium ion transport"/>
    <property type="evidence" value="ECO:0007669"/>
    <property type="project" value="InterPro"/>
</dbReference>
<dbReference type="Gene3D" id="3.30.70.1450">
    <property type="entry name" value="Regulator of K+ conductance, C-terminal domain"/>
    <property type="match status" value="1"/>
</dbReference>
<evidence type="ECO:0000256" key="6">
    <source>
        <dbReference type="ARBA" id="ARBA00022989"/>
    </source>
</evidence>
<sequence>MSVLADNPLLVLFLVVGLGGALGRVRVRGVGLGPAAALFVGLAFSAVDADLANVPSIVPTLGLGLFIYTVGLASGPSFIAGFRGGGARIVVASGVLLALIAGVVVAVIEVLGLDDGARAGLFAGSQTNTPALQASITALADEIASGAVTDPVVGYSIAYPFGVLAMITAAGLSLRRASRKPAAEGGMSDGTTGSAATSATVEVTRADLPTLGELRHWEGELLAFSRVEHQGEVDLATNDVRLEPGDLCTVIGSAQAVAHFTDWIGRPSDRHLALDRNKLDFRRIAVSNRELAGVRLGDLDVEGRFGATVTRVRRGDVDLVADPAIVLRLGDRLRVVGPSDRMGDMAKLFGDSDRGLGEVDAMGFALGLAIGLAIGAITVPIPGGGELALGIGGGPLIAGLVLGTVSRTGPVTWQIPHAANLALRQLGILMFLGGVGVNSGATFADSVGTGTGAKLALGALIVTVITAASAGLLIRWLNPDGVEAAGQLSGFQTQPAVLAFAMERANGDERVDQGYALLFPLGIVVKLILVQFLI</sequence>
<feature type="transmembrane region" description="Helical" evidence="8">
    <location>
        <begin position="61"/>
        <end position="82"/>
    </location>
</feature>
<keyword evidence="4" id="KW-1003">Cell membrane</keyword>
<dbReference type="RefSeq" id="WP_133870851.1">
    <property type="nucleotide sequence ID" value="NZ_SOAU01000001.1"/>
</dbReference>
<evidence type="ECO:0000313" key="11">
    <source>
        <dbReference type="Proteomes" id="UP000294558"/>
    </source>
</evidence>
<dbReference type="GO" id="GO:0008324">
    <property type="term" value="F:monoatomic cation transmembrane transporter activity"/>
    <property type="evidence" value="ECO:0007669"/>
    <property type="project" value="InterPro"/>
</dbReference>
<dbReference type="InterPro" id="IPR006512">
    <property type="entry name" value="YidE_YbjL"/>
</dbReference>
<comment type="caution">
    <text evidence="10">The sequence shown here is derived from an EMBL/GenBank/DDBJ whole genome shotgun (WGS) entry which is preliminary data.</text>
</comment>
<dbReference type="NCBIfam" id="TIGR01625">
    <property type="entry name" value="YidE_YbjL_dupl"/>
    <property type="match status" value="1"/>
</dbReference>
<evidence type="ECO:0000256" key="7">
    <source>
        <dbReference type="ARBA" id="ARBA00023136"/>
    </source>
</evidence>